<dbReference type="AlphaFoldDB" id="A0A383VVS0"/>
<name>A0A383VVS0_TETOB</name>
<evidence type="ECO:0000313" key="3">
    <source>
        <dbReference type="Proteomes" id="UP000256970"/>
    </source>
</evidence>
<organism evidence="2 3">
    <name type="scientific">Tetradesmus obliquus</name>
    <name type="common">Green alga</name>
    <name type="synonym">Acutodesmus obliquus</name>
    <dbReference type="NCBI Taxonomy" id="3088"/>
    <lineage>
        <taxon>Eukaryota</taxon>
        <taxon>Viridiplantae</taxon>
        <taxon>Chlorophyta</taxon>
        <taxon>core chlorophytes</taxon>
        <taxon>Chlorophyceae</taxon>
        <taxon>CS clade</taxon>
        <taxon>Sphaeropleales</taxon>
        <taxon>Scenedesmaceae</taxon>
        <taxon>Tetradesmus</taxon>
    </lineage>
</organism>
<feature type="region of interest" description="Disordered" evidence="1">
    <location>
        <begin position="95"/>
        <end position="133"/>
    </location>
</feature>
<dbReference type="EMBL" id="FNXT01000894">
    <property type="protein sequence ID" value="SZX68963.1"/>
    <property type="molecule type" value="Genomic_DNA"/>
</dbReference>
<gene>
    <name evidence="2" type="ORF">BQ4739_LOCUS9273</name>
</gene>
<reference evidence="2 3" key="1">
    <citation type="submission" date="2016-10" db="EMBL/GenBank/DDBJ databases">
        <authorList>
            <person name="Cai Z."/>
        </authorList>
    </citation>
    <scope>NUCLEOTIDE SEQUENCE [LARGE SCALE GENOMIC DNA]</scope>
</reference>
<keyword evidence="3" id="KW-1185">Reference proteome</keyword>
<proteinExistence type="predicted"/>
<evidence type="ECO:0000256" key="1">
    <source>
        <dbReference type="SAM" id="MobiDB-lite"/>
    </source>
</evidence>
<dbReference type="Proteomes" id="UP000256970">
    <property type="component" value="Unassembled WGS sequence"/>
</dbReference>
<evidence type="ECO:0000313" key="2">
    <source>
        <dbReference type="EMBL" id="SZX68963.1"/>
    </source>
</evidence>
<accession>A0A383VVS0</accession>
<protein>
    <submittedName>
        <fullName evidence="2">Uncharacterized protein</fullName>
    </submittedName>
</protein>
<sequence>MAYISKAYESNWSYARDGSDFNSKAGTLLSGGADLQATSVAAALAATKCPVPAAAQHQAGDVNANPYHKSTSSKTCIGPHPGYAWVDKHGQPLAVGPPAAAAADSSAASSTTGQQQQQHINSSSSNSCAGVDYGTMTSTQRSMVIWKRISPGMLPGTSATPQSTTAEAYAYPAGLAEAPDATHHLKKTDFSEYTEAALRHMHHLHQAKK</sequence>
<feature type="compositionally biased region" description="Low complexity" evidence="1">
    <location>
        <begin position="99"/>
        <end position="129"/>
    </location>
</feature>